<name>A0ABX0FMP5_9BURK</name>
<keyword evidence="2" id="KW-1185">Reference proteome</keyword>
<dbReference type="RefSeq" id="WP_166105081.1">
    <property type="nucleotide sequence ID" value="NZ_JAADJT010000007.1"/>
</dbReference>
<evidence type="ECO:0000313" key="1">
    <source>
        <dbReference type="EMBL" id="NGZ85792.1"/>
    </source>
</evidence>
<accession>A0ABX0FMP5</accession>
<comment type="caution">
    <text evidence="1">The sequence shown here is derived from an EMBL/GenBank/DDBJ whole genome shotgun (WGS) entry which is preliminary data.</text>
</comment>
<proteinExistence type="predicted"/>
<reference evidence="1 2" key="1">
    <citation type="submission" date="2020-01" db="EMBL/GenBank/DDBJ databases">
        <authorList>
            <person name="Lee S.D."/>
        </authorList>
    </citation>
    <scope>NUCLEOTIDE SEQUENCE [LARGE SCALE GENOMIC DNA]</scope>
    <source>
        <strain evidence="1 2">SAP-35</strain>
    </source>
</reference>
<reference evidence="2" key="2">
    <citation type="submission" date="2023-07" db="EMBL/GenBank/DDBJ databases">
        <title>Duganella aceri sp. nov., isolated from tree sap.</title>
        <authorList>
            <person name="Kim I.S."/>
        </authorList>
    </citation>
    <scope>NUCLEOTIDE SEQUENCE [LARGE SCALE GENOMIC DNA]</scope>
    <source>
        <strain evidence="2">SAP-35</strain>
    </source>
</reference>
<dbReference type="Proteomes" id="UP000666369">
    <property type="component" value="Unassembled WGS sequence"/>
</dbReference>
<protein>
    <submittedName>
        <fullName evidence="1">Uncharacterized protein</fullName>
    </submittedName>
</protein>
<organism evidence="1 2">
    <name type="scientific">Duganella aceris</name>
    <dbReference type="NCBI Taxonomy" id="2703883"/>
    <lineage>
        <taxon>Bacteria</taxon>
        <taxon>Pseudomonadati</taxon>
        <taxon>Pseudomonadota</taxon>
        <taxon>Betaproteobacteria</taxon>
        <taxon>Burkholderiales</taxon>
        <taxon>Oxalobacteraceae</taxon>
        <taxon>Telluria group</taxon>
        <taxon>Duganella</taxon>
    </lineage>
</organism>
<sequence>MKLLDTATLQASYLAGDVSSVALHAVDAAFEVRWTSAQGVARLADGGGTNGRRFRDSGEALLLLKELGVHSVQVDISGWQPESESAYDEWVKAKVAASLAGLRDGTNKTYSPDEWAEIRAQRGWSRKKI</sequence>
<gene>
    <name evidence="1" type="ORF">GW587_16225</name>
</gene>
<evidence type="ECO:0000313" key="2">
    <source>
        <dbReference type="Proteomes" id="UP000666369"/>
    </source>
</evidence>
<dbReference type="EMBL" id="JAADJT010000007">
    <property type="protein sequence ID" value="NGZ85792.1"/>
    <property type="molecule type" value="Genomic_DNA"/>
</dbReference>